<comment type="caution">
    <text evidence="2">The sequence shown here is derived from an EMBL/GenBank/DDBJ whole genome shotgun (WGS) entry which is preliminary data.</text>
</comment>
<feature type="compositionally biased region" description="Basic and acidic residues" evidence="1">
    <location>
        <begin position="60"/>
        <end position="78"/>
    </location>
</feature>
<feature type="region of interest" description="Disordered" evidence="1">
    <location>
        <begin position="31"/>
        <end position="54"/>
    </location>
</feature>
<feature type="compositionally biased region" description="Polar residues" evidence="1">
    <location>
        <begin position="32"/>
        <end position="54"/>
    </location>
</feature>
<name>A0AAV1PFQ9_SCOSC</name>
<dbReference type="EMBL" id="CAWUFR010000142">
    <property type="protein sequence ID" value="CAK6969779.1"/>
    <property type="molecule type" value="Genomic_DNA"/>
</dbReference>
<keyword evidence="3" id="KW-1185">Reference proteome</keyword>
<evidence type="ECO:0000313" key="3">
    <source>
        <dbReference type="Proteomes" id="UP001314229"/>
    </source>
</evidence>
<feature type="region of interest" description="Disordered" evidence="1">
    <location>
        <begin position="59"/>
        <end position="78"/>
    </location>
</feature>
<reference evidence="2 3" key="1">
    <citation type="submission" date="2024-01" db="EMBL/GenBank/DDBJ databases">
        <authorList>
            <person name="Alioto T."/>
            <person name="Alioto T."/>
            <person name="Gomez Garrido J."/>
        </authorList>
    </citation>
    <scope>NUCLEOTIDE SEQUENCE [LARGE SCALE GENOMIC DNA]</scope>
</reference>
<dbReference type="Proteomes" id="UP001314229">
    <property type="component" value="Unassembled WGS sequence"/>
</dbReference>
<sequence>MERSQQHTKHQVRAECVDRLRVEFRMEMNATIAESKQQGQNQEQELPTQITELQSQLDKLQAEKKKAGSGDDCHSNPEIDRLRKKGAERAAAGAPKPVFIAEERHSHIMEVQTLEQQGKEELLSERNRIQTMHNLNLDK</sequence>
<evidence type="ECO:0000256" key="1">
    <source>
        <dbReference type="SAM" id="MobiDB-lite"/>
    </source>
</evidence>
<proteinExistence type="predicted"/>
<gene>
    <name evidence="2" type="ORF">FSCOSCO3_A020260</name>
</gene>
<organism evidence="2 3">
    <name type="scientific">Scomber scombrus</name>
    <name type="common">Atlantic mackerel</name>
    <name type="synonym">Scomber vernalis</name>
    <dbReference type="NCBI Taxonomy" id="13677"/>
    <lineage>
        <taxon>Eukaryota</taxon>
        <taxon>Metazoa</taxon>
        <taxon>Chordata</taxon>
        <taxon>Craniata</taxon>
        <taxon>Vertebrata</taxon>
        <taxon>Euteleostomi</taxon>
        <taxon>Actinopterygii</taxon>
        <taxon>Neopterygii</taxon>
        <taxon>Teleostei</taxon>
        <taxon>Neoteleostei</taxon>
        <taxon>Acanthomorphata</taxon>
        <taxon>Pelagiaria</taxon>
        <taxon>Scombriformes</taxon>
        <taxon>Scombridae</taxon>
        <taxon>Scomber</taxon>
    </lineage>
</organism>
<protein>
    <submittedName>
        <fullName evidence="2">Protein FAM184B</fullName>
    </submittedName>
</protein>
<accession>A0AAV1PFQ9</accession>
<dbReference type="AlphaFoldDB" id="A0AAV1PFQ9"/>
<evidence type="ECO:0000313" key="2">
    <source>
        <dbReference type="EMBL" id="CAK6969779.1"/>
    </source>
</evidence>